<dbReference type="PANTHER" id="PTHR37689">
    <property type="entry name" value="PROTEIN FDHE"/>
    <property type="match status" value="1"/>
</dbReference>
<protein>
    <submittedName>
        <fullName evidence="5">FdhE protein</fullName>
    </submittedName>
</protein>
<dbReference type="GO" id="GO:0051604">
    <property type="term" value="P:protein maturation"/>
    <property type="evidence" value="ECO:0007669"/>
    <property type="project" value="TreeGrafter"/>
</dbReference>
<dbReference type="Pfam" id="PF24860">
    <property type="entry name" value="FdhE_C"/>
    <property type="match status" value="1"/>
</dbReference>
<keyword evidence="1" id="KW-0963">Cytoplasm</keyword>
<name>A0A1T4W801_9BACT</name>
<dbReference type="PANTHER" id="PTHR37689:SF1">
    <property type="entry name" value="PROTEIN FDHE"/>
    <property type="match status" value="1"/>
</dbReference>
<gene>
    <name evidence="5" type="ORF">SAMN02745704_00466</name>
</gene>
<dbReference type="AlphaFoldDB" id="A0A1T4W801"/>
<feature type="domain" description="FdhE central" evidence="3">
    <location>
        <begin position="183"/>
        <end position="218"/>
    </location>
</feature>
<evidence type="ECO:0000259" key="4">
    <source>
        <dbReference type="Pfam" id="PF24860"/>
    </source>
</evidence>
<dbReference type="Gene3D" id="3.90.1670.10">
    <property type="entry name" value="FdhE-like domain"/>
    <property type="match status" value="1"/>
</dbReference>
<evidence type="ECO:0000256" key="1">
    <source>
        <dbReference type="ARBA" id="ARBA00022490"/>
    </source>
</evidence>
<dbReference type="InterPro" id="IPR024064">
    <property type="entry name" value="FdhE-like_sf"/>
</dbReference>
<feature type="region of interest" description="Disordered" evidence="2">
    <location>
        <begin position="1"/>
        <end position="20"/>
    </location>
</feature>
<evidence type="ECO:0000313" key="5">
    <source>
        <dbReference type="EMBL" id="SKA73403.1"/>
    </source>
</evidence>
<evidence type="ECO:0000259" key="3">
    <source>
        <dbReference type="Pfam" id="PF24859"/>
    </source>
</evidence>
<dbReference type="InterPro" id="IPR006452">
    <property type="entry name" value="Formate_DH_accessory"/>
</dbReference>
<accession>A0A1T4W801</accession>
<reference evidence="5 6" key="1">
    <citation type="submission" date="2017-02" db="EMBL/GenBank/DDBJ databases">
        <authorList>
            <person name="Peterson S.W."/>
        </authorList>
    </citation>
    <scope>NUCLEOTIDE SEQUENCE [LARGE SCALE GENOMIC DNA]</scope>
    <source>
        <strain evidence="5 6">DSM 16080</strain>
    </source>
</reference>
<dbReference type="Pfam" id="PF24859">
    <property type="entry name" value="FdhE_central"/>
    <property type="match status" value="1"/>
</dbReference>
<dbReference type="InterPro" id="IPR056796">
    <property type="entry name" value="FdhE_C"/>
</dbReference>
<dbReference type="EMBL" id="FUYC01000002">
    <property type="protein sequence ID" value="SKA73403.1"/>
    <property type="molecule type" value="Genomic_DNA"/>
</dbReference>
<feature type="domain" description="FdhE C-terminal" evidence="4">
    <location>
        <begin position="239"/>
        <end position="292"/>
    </location>
</feature>
<evidence type="ECO:0000313" key="6">
    <source>
        <dbReference type="Proteomes" id="UP000190027"/>
    </source>
</evidence>
<feature type="compositionally biased region" description="Polar residues" evidence="2">
    <location>
        <begin position="1"/>
        <end position="12"/>
    </location>
</feature>
<dbReference type="SUPFAM" id="SSF144020">
    <property type="entry name" value="FdhE-like"/>
    <property type="match status" value="1"/>
</dbReference>
<keyword evidence="6" id="KW-1185">Reference proteome</keyword>
<dbReference type="Proteomes" id="UP000190027">
    <property type="component" value="Unassembled WGS sequence"/>
</dbReference>
<dbReference type="RefSeq" id="WP_078716059.1">
    <property type="nucleotide sequence ID" value="NZ_FUYC01000002.1"/>
</dbReference>
<sequence length="298" mass="33384">MNGISTQSTPSSGPHRESAVRRIRQQGYIPEDLLELLTNVDALQAEAHDGPEILLPTAEQLASAEEVLKGRPLLERSQFPLNMDHALALLPKVLDLACRAKDPLGESARALRQSLDNNAPSPAELLGYVFEDNAFFQHWAEQWPESPRTAYFVAYNALLPGIRAASRALAQRLPDVKTWTNGTCPICGGLPLVSVLREKQGFRHALCSFCRHEFRIRRLACPVCGTDEQERLKFFTAPEVSGVRVDVCTDCNHYTKTLDFRELDRVPVPEYDDLGSLVLDYLAREQGYSRPTYCAWGF</sequence>
<dbReference type="InterPro" id="IPR056797">
    <property type="entry name" value="FdhE_central"/>
</dbReference>
<dbReference type="OrthoDB" id="9811074at2"/>
<dbReference type="GO" id="GO:0008199">
    <property type="term" value="F:ferric iron binding"/>
    <property type="evidence" value="ECO:0007669"/>
    <property type="project" value="TreeGrafter"/>
</dbReference>
<dbReference type="STRING" id="1121449.SAMN02745704_00466"/>
<evidence type="ECO:0000256" key="2">
    <source>
        <dbReference type="SAM" id="MobiDB-lite"/>
    </source>
</evidence>
<organism evidence="5 6">
    <name type="scientific">Paucidesulfovibrio gracilis DSM 16080</name>
    <dbReference type="NCBI Taxonomy" id="1121449"/>
    <lineage>
        <taxon>Bacteria</taxon>
        <taxon>Pseudomonadati</taxon>
        <taxon>Thermodesulfobacteriota</taxon>
        <taxon>Desulfovibrionia</taxon>
        <taxon>Desulfovibrionales</taxon>
        <taxon>Desulfovibrionaceae</taxon>
        <taxon>Paucidesulfovibrio</taxon>
    </lineage>
</organism>
<proteinExistence type="predicted"/>
<dbReference type="GO" id="GO:0005829">
    <property type="term" value="C:cytosol"/>
    <property type="evidence" value="ECO:0007669"/>
    <property type="project" value="TreeGrafter"/>
</dbReference>
<dbReference type="CDD" id="cd16341">
    <property type="entry name" value="FdhE"/>
    <property type="match status" value="1"/>
</dbReference>